<dbReference type="Proteomes" id="UP000319627">
    <property type="component" value="Unassembled WGS sequence"/>
</dbReference>
<dbReference type="RefSeq" id="WP_144570449.1">
    <property type="nucleotide sequence ID" value="NZ_VLKG01000002.1"/>
</dbReference>
<reference evidence="1 2" key="1">
    <citation type="submission" date="2019-07" db="EMBL/GenBank/DDBJ databases">
        <title>Genomic Encyclopedia of Type Strains, Phase I: the one thousand microbial genomes (KMG-I) project.</title>
        <authorList>
            <person name="Kyrpides N."/>
        </authorList>
    </citation>
    <scope>NUCLEOTIDE SEQUENCE [LARGE SCALE GENOMIC DNA]</scope>
    <source>
        <strain evidence="1 2">DSM 375</strain>
    </source>
</reference>
<gene>
    <name evidence="1" type="ORF">LX59_00707</name>
</gene>
<protein>
    <submittedName>
        <fullName evidence="1">Uncharacterized protein</fullName>
    </submittedName>
</protein>
<keyword evidence="2" id="KW-1185">Reference proteome</keyword>
<evidence type="ECO:0000313" key="1">
    <source>
        <dbReference type="EMBL" id="TWH76662.1"/>
    </source>
</evidence>
<name>A0A562J0H6_9GAMM</name>
<accession>A0A562J0H6</accession>
<proteinExistence type="predicted"/>
<evidence type="ECO:0000313" key="2">
    <source>
        <dbReference type="Proteomes" id="UP000319627"/>
    </source>
</evidence>
<organism evidence="1 2">
    <name type="scientific">Azomonas agilis</name>
    <dbReference type="NCBI Taxonomy" id="116849"/>
    <lineage>
        <taxon>Bacteria</taxon>
        <taxon>Pseudomonadati</taxon>
        <taxon>Pseudomonadota</taxon>
        <taxon>Gammaproteobacteria</taxon>
        <taxon>Pseudomonadales</taxon>
        <taxon>Pseudomonadaceae</taxon>
        <taxon>Azomonas</taxon>
    </lineage>
</organism>
<dbReference type="EMBL" id="VLKG01000002">
    <property type="protein sequence ID" value="TWH76662.1"/>
    <property type="molecule type" value="Genomic_DNA"/>
</dbReference>
<comment type="caution">
    <text evidence="1">The sequence shown here is derived from an EMBL/GenBank/DDBJ whole genome shotgun (WGS) entry which is preliminary data.</text>
</comment>
<sequence length="95" mass="10628">MESARTLWSHPVSQASDPHVISRSKFGRLRIRFDGGCSYPTMLDSLHAVYKRTGGLIAPGETLSGPDWINRIIENGYPISDQERTSILTLMWALP</sequence>
<dbReference type="OrthoDB" id="6897317at2"/>
<dbReference type="AlphaFoldDB" id="A0A562J0H6"/>